<dbReference type="SMART" id="SM00347">
    <property type="entry name" value="HTH_MARR"/>
    <property type="match status" value="1"/>
</dbReference>
<feature type="domain" description="HTH marR-type" evidence="1">
    <location>
        <begin position="20"/>
        <end position="152"/>
    </location>
</feature>
<dbReference type="Pfam" id="PF01047">
    <property type="entry name" value="MarR"/>
    <property type="match status" value="1"/>
</dbReference>
<dbReference type="InterPro" id="IPR036388">
    <property type="entry name" value="WH-like_DNA-bd_sf"/>
</dbReference>
<comment type="caution">
    <text evidence="2">The sequence shown here is derived from an EMBL/GenBank/DDBJ whole genome shotgun (WGS) entry which is preliminary data.</text>
</comment>
<dbReference type="InterPro" id="IPR000835">
    <property type="entry name" value="HTH_MarR-typ"/>
</dbReference>
<organism evidence="2 3">
    <name type="scientific">Actinokineospora globicatena</name>
    <dbReference type="NCBI Taxonomy" id="103729"/>
    <lineage>
        <taxon>Bacteria</taxon>
        <taxon>Bacillati</taxon>
        <taxon>Actinomycetota</taxon>
        <taxon>Actinomycetes</taxon>
        <taxon>Pseudonocardiales</taxon>
        <taxon>Pseudonocardiaceae</taxon>
        <taxon>Actinokineospora</taxon>
    </lineage>
</organism>
<evidence type="ECO:0000313" key="2">
    <source>
        <dbReference type="EMBL" id="GLW93322.1"/>
    </source>
</evidence>
<sequence>MVDRPSPEPRWLDDDEHQTWMALATLMVRLPAALDRQLQRDSGLTHFEYQVMAGLSEAPDRTMRMSVLACFAEGQLPRLSQVATRLEKRGWLTRRPDPTDGRYTLATLTDEGMKAITTIAPAHVNTVRTLVFDALTKAQVRHLRDIGHRINHAITNTTPR</sequence>
<evidence type="ECO:0000313" key="3">
    <source>
        <dbReference type="Proteomes" id="UP001165042"/>
    </source>
</evidence>
<dbReference type="RefSeq" id="WP_285470296.1">
    <property type="nucleotide sequence ID" value="NZ_BAAAVC010000004.1"/>
</dbReference>
<accession>A0A9W6QRK1</accession>
<dbReference type="InterPro" id="IPR039422">
    <property type="entry name" value="MarR/SlyA-like"/>
</dbReference>
<protein>
    <submittedName>
        <fullName evidence="2">MarR family transcriptional regulator</fullName>
    </submittedName>
</protein>
<reference evidence="2" key="1">
    <citation type="submission" date="2023-02" db="EMBL/GenBank/DDBJ databases">
        <title>Actinokineospora globicatena NBRC 15670.</title>
        <authorList>
            <person name="Ichikawa N."/>
            <person name="Sato H."/>
            <person name="Tonouchi N."/>
        </authorList>
    </citation>
    <scope>NUCLEOTIDE SEQUENCE</scope>
    <source>
        <strain evidence="2">NBRC 15670</strain>
    </source>
</reference>
<dbReference type="Proteomes" id="UP001165042">
    <property type="component" value="Unassembled WGS sequence"/>
</dbReference>
<dbReference type="GO" id="GO:0003700">
    <property type="term" value="F:DNA-binding transcription factor activity"/>
    <property type="evidence" value="ECO:0007669"/>
    <property type="project" value="InterPro"/>
</dbReference>
<evidence type="ECO:0000259" key="1">
    <source>
        <dbReference type="PROSITE" id="PS50995"/>
    </source>
</evidence>
<dbReference type="PROSITE" id="PS50995">
    <property type="entry name" value="HTH_MARR_2"/>
    <property type="match status" value="1"/>
</dbReference>
<gene>
    <name evidence="2" type="ORF">Aglo03_41380</name>
</gene>
<dbReference type="SUPFAM" id="SSF46785">
    <property type="entry name" value="Winged helix' DNA-binding domain"/>
    <property type="match status" value="1"/>
</dbReference>
<dbReference type="PANTHER" id="PTHR33164:SF99">
    <property type="entry name" value="MARR FAMILY REGULATORY PROTEIN"/>
    <property type="match status" value="1"/>
</dbReference>
<dbReference type="AlphaFoldDB" id="A0A9W6QRK1"/>
<keyword evidence="3" id="KW-1185">Reference proteome</keyword>
<dbReference type="GO" id="GO:0006950">
    <property type="term" value="P:response to stress"/>
    <property type="evidence" value="ECO:0007669"/>
    <property type="project" value="TreeGrafter"/>
</dbReference>
<name>A0A9W6QRK1_9PSEU</name>
<dbReference type="Gene3D" id="1.10.10.10">
    <property type="entry name" value="Winged helix-like DNA-binding domain superfamily/Winged helix DNA-binding domain"/>
    <property type="match status" value="1"/>
</dbReference>
<dbReference type="EMBL" id="BSSD01000006">
    <property type="protein sequence ID" value="GLW93322.1"/>
    <property type="molecule type" value="Genomic_DNA"/>
</dbReference>
<dbReference type="InterPro" id="IPR036390">
    <property type="entry name" value="WH_DNA-bd_sf"/>
</dbReference>
<dbReference type="PANTHER" id="PTHR33164">
    <property type="entry name" value="TRANSCRIPTIONAL REGULATOR, MARR FAMILY"/>
    <property type="match status" value="1"/>
</dbReference>
<proteinExistence type="predicted"/>